<accession>A0A0M0EDU9</accession>
<evidence type="ECO:0000259" key="1">
    <source>
        <dbReference type="Pfam" id="PF16762"/>
    </source>
</evidence>
<dbReference type="RefSeq" id="WP_010517099.1">
    <property type="nucleotide sequence ID" value="NZ_LHUQ01000029.1"/>
</dbReference>
<dbReference type="AlphaFoldDB" id="A0A0M0EDU9"/>
<dbReference type="STRING" id="33995.KOEU_30510"/>
<dbReference type="OrthoDB" id="5296807at2"/>
<proteinExistence type="predicted"/>
<dbReference type="EMBL" id="LHUQ01000029">
    <property type="protein sequence ID" value="KON63425.1"/>
    <property type="molecule type" value="Genomic_DNA"/>
</dbReference>
<reference evidence="2" key="1">
    <citation type="submission" date="2015-08" db="EMBL/GenBank/DDBJ databases">
        <title>Draft genome sequence of Komagataeibacter europaeus CECT 8546 a cellulose producer strain from vinegar produced by the traditional method.</title>
        <authorList>
            <person name="Poehlein A."/>
            <person name="Valera M.J."/>
            <person name="Haack F.S."/>
            <person name="Mas A."/>
            <person name="Daniel R."/>
            <person name="Streit W.R."/>
            <person name="Mateo E."/>
        </authorList>
    </citation>
    <scope>NUCLEOTIDE SEQUENCE [LARGE SCALE GENOMIC DNA]</scope>
    <source>
        <strain evidence="2">CECT 8546</strain>
    </source>
</reference>
<evidence type="ECO:0000313" key="3">
    <source>
        <dbReference type="Proteomes" id="UP000037566"/>
    </source>
</evidence>
<dbReference type="Gene3D" id="1.10.1220.10">
    <property type="entry name" value="Met repressor-like"/>
    <property type="match status" value="1"/>
</dbReference>
<protein>
    <recommendedName>
        <fullName evidence="1">XACb0070 ribbon-helix-helix domain-containing protein</fullName>
    </recommendedName>
</protein>
<gene>
    <name evidence="2" type="ORF">KOEU_30510</name>
</gene>
<keyword evidence="3" id="KW-1185">Reference proteome</keyword>
<dbReference type="PATRIC" id="fig|33995.3.peg.3382"/>
<dbReference type="GO" id="GO:0006355">
    <property type="term" value="P:regulation of DNA-templated transcription"/>
    <property type="evidence" value="ECO:0007669"/>
    <property type="project" value="InterPro"/>
</dbReference>
<organism evidence="2 3">
    <name type="scientific">Komagataeibacter europaeus</name>
    <name type="common">Gluconacetobacter europaeus</name>
    <dbReference type="NCBI Taxonomy" id="33995"/>
    <lineage>
        <taxon>Bacteria</taxon>
        <taxon>Pseudomonadati</taxon>
        <taxon>Pseudomonadota</taxon>
        <taxon>Alphaproteobacteria</taxon>
        <taxon>Acetobacterales</taxon>
        <taxon>Acetobacteraceae</taxon>
        <taxon>Komagataeibacter</taxon>
    </lineage>
</organism>
<dbReference type="InterPro" id="IPR031914">
    <property type="entry name" value="XACb0070_RHH_dom"/>
</dbReference>
<comment type="caution">
    <text evidence="2">The sequence shown here is derived from an EMBL/GenBank/DDBJ whole genome shotgun (WGS) entry which is preliminary data.</text>
</comment>
<sequence length="84" mass="9369">MSTDMVRWTVSVSRETDIAVRGFLAQHGMKKGDLSRFIEEAVRWRVFDRTMAEARSGFADMEPDALEDLIGEAVTATLATDKSS</sequence>
<dbReference type="Pfam" id="PF16762">
    <property type="entry name" value="RHH_6"/>
    <property type="match status" value="1"/>
</dbReference>
<name>A0A0M0EDU9_KOMEU</name>
<feature type="domain" description="XACb0070 ribbon-helix-helix" evidence="1">
    <location>
        <begin position="4"/>
        <end position="75"/>
    </location>
</feature>
<evidence type="ECO:0000313" key="2">
    <source>
        <dbReference type="EMBL" id="KON63425.1"/>
    </source>
</evidence>
<dbReference type="InterPro" id="IPR013321">
    <property type="entry name" value="Arc_rbn_hlx_hlx"/>
</dbReference>
<dbReference type="Proteomes" id="UP000037566">
    <property type="component" value="Unassembled WGS sequence"/>
</dbReference>